<evidence type="ECO:0000313" key="4">
    <source>
        <dbReference type="Proteomes" id="UP000801428"/>
    </source>
</evidence>
<dbReference type="CDD" id="cd12148">
    <property type="entry name" value="fungal_TF_MHR"/>
    <property type="match status" value="1"/>
</dbReference>
<keyword evidence="4" id="KW-1185">Reference proteome</keyword>
<dbReference type="InterPro" id="IPR053187">
    <property type="entry name" value="Notoamide_regulator"/>
</dbReference>
<dbReference type="EMBL" id="SWKU01000001">
    <property type="protein sequence ID" value="KAF3011042.1"/>
    <property type="molecule type" value="Genomic_DNA"/>
</dbReference>
<protein>
    <recommendedName>
        <fullName evidence="2">Xylanolytic transcriptional activator regulatory domain-containing protein</fullName>
    </recommendedName>
</protein>
<dbReference type="Proteomes" id="UP000801428">
    <property type="component" value="Unassembled WGS sequence"/>
</dbReference>
<dbReference type="GO" id="GO:0008270">
    <property type="term" value="F:zinc ion binding"/>
    <property type="evidence" value="ECO:0007669"/>
    <property type="project" value="InterPro"/>
</dbReference>
<evidence type="ECO:0000256" key="1">
    <source>
        <dbReference type="ARBA" id="ARBA00023242"/>
    </source>
</evidence>
<gene>
    <name evidence="3" type="ORF">E8E13_011043</name>
</gene>
<dbReference type="OrthoDB" id="426882at2759"/>
<comment type="caution">
    <text evidence="3">The sequence shown here is derived from an EMBL/GenBank/DDBJ whole genome shotgun (WGS) entry which is preliminary data.</text>
</comment>
<name>A0A9P4WBN0_CURKU</name>
<dbReference type="AlphaFoldDB" id="A0A9P4WBN0"/>
<dbReference type="PANTHER" id="PTHR47256">
    <property type="entry name" value="ZN(II)2CYS6 TRANSCRIPTION FACTOR (EUROFUNG)-RELATED"/>
    <property type="match status" value="1"/>
</dbReference>
<accession>A0A9P4WBN0</accession>
<dbReference type="GO" id="GO:0006351">
    <property type="term" value="P:DNA-templated transcription"/>
    <property type="evidence" value="ECO:0007669"/>
    <property type="project" value="InterPro"/>
</dbReference>
<dbReference type="Pfam" id="PF04082">
    <property type="entry name" value="Fungal_trans"/>
    <property type="match status" value="1"/>
</dbReference>
<keyword evidence="1" id="KW-0539">Nucleus</keyword>
<proteinExistence type="predicted"/>
<evidence type="ECO:0000259" key="2">
    <source>
        <dbReference type="Pfam" id="PF04082"/>
    </source>
</evidence>
<dbReference type="InterPro" id="IPR007219">
    <property type="entry name" value="XnlR_reg_dom"/>
</dbReference>
<sequence>MIEPRLESAKPSEWTTVSKDDALMRKLLAAFFTHEYHLSPAFYKDYFLEDMAVGQKHRTKNMCCSSLLVNAVLAWACCCCENIPNRFKYWCPENLGYRFFAEAKRIWEMQMVTGENRNLTSIQAAMVMNIYLNLSGLDKLGDLYGVRGIEIAKEMRLFDGNADVASERLRHARNFTAWCVFSIDVQLSLLFFRPALLSSPPQFKLPGPAINPNCLDCLIYLWTVYLEYLRSSLSLALKGLREQGRNYYLARTVYYIVRNQIQPEDRGLLMGAEDRESADDESPGLFGEVHSSWVARSVDISENTATEELSYLAKQYLTLETDE</sequence>
<reference evidence="3" key="1">
    <citation type="submission" date="2019-04" db="EMBL/GenBank/DDBJ databases">
        <title>Sequencing of skin fungus with MAO and IRED activity.</title>
        <authorList>
            <person name="Marsaioli A.J."/>
            <person name="Bonatto J.M.C."/>
            <person name="Reis Junior O."/>
        </authorList>
    </citation>
    <scope>NUCLEOTIDE SEQUENCE</scope>
    <source>
        <strain evidence="3">30M1</strain>
    </source>
</reference>
<dbReference type="GO" id="GO:0003677">
    <property type="term" value="F:DNA binding"/>
    <property type="evidence" value="ECO:0007669"/>
    <property type="project" value="InterPro"/>
</dbReference>
<organism evidence="3 4">
    <name type="scientific">Curvularia kusanoi</name>
    <name type="common">Cochliobolus kusanoi</name>
    <dbReference type="NCBI Taxonomy" id="90978"/>
    <lineage>
        <taxon>Eukaryota</taxon>
        <taxon>Fungi</taxon>
        <taxon>Dikarya</taxon>
        <taxon>Ascomycota</taxon>
        <taxon>Pezizomycotina</taxon>
        <taxon>Dothideomycetes</taxon>
        <taxon>Pleosporomycetidae</taxon>
        <taxon>Pleosporales</taxon>
        <taxon>Pleosporineae</taxon>
        <taxon>Pleosporaceae</taxon>
        <taxon>Curvularia</taxon>
    </lineage>
</organism>
<evidence type="ECO:0000313" key="3">
    <source>
        <dbReference type="EMBL" id="KAF3011042.1"/>
    </source>
</evidence>
<dbReference type="PANTHER" id="PTHR47256:SF1">
    <property type="entry name" value="ZN(II)2CYS6 TRANSCRIPTION FACTOR (EUROFUNG)"/>
    <property type="match status" value="1"/>
</dbReference>
<feature type="domain" description="Xylanolytic transcriptional activator regulatory" evidence="2">
    <location>
        <begin position="30"/>
        <end position="206"/>
    </location>
</feature>